<dbReference type="PANTHER" id="PTHR45024:SF2">
    <property type="entry name" value="SCP2 DOMAIN-CONTAINING PROTEIN"/>
    <property type="match status" value="1"/>
</dbReference>
<dbReference type="InterPro" id="IPR020904">
    <property type="entry name" value="Sc_DH/Rdtase_CS"/>
</dbReference>
<dbReference type="PROSITE" id="PS00061">
    <property type="entry name" value="ADH_SHORT"/>
    <property type="match status" value="1"/>
</dbReference>
<dbReference type="EMBL" id="CDMC01000013">
    <property type="protein sequence ID" value="CEL09180.1"/>
    <property type="molecule type" value="Genomic_DNA"/>
</dbReference>
<dbReference type="PRINTS" id="PR00081">
    <property type="entry name" value="GDHRDH"/>
</dbReference>
<dbReference type="PANTHER" id="PTHR45024">
    <property type="entry name" value="DEHYDROGENASES, SHORT CHAIN"/>
    <property type="match status" value="1"/>
</dbReference>
<sequence>MTIMSSQPNKKLLKNQVAIITGAGGGLGREYALLFAQLGAKVVVNDYGGSLSGVKGDASRAEAVVNEIRQAGGEAIASGHDISVPDEAEDLVQAALQSFGALHILVNNAGTAGSHSAHDNLNIHSYTRTWAIACLGTSIMISKVWPSMAEQKYGRIINTSSDSILGFGAGGDGAYAASKGAVFALTKELGCFGQKHGIYINGVLPSAASRMSDLSPFIKSITRKYFGAPVVAPFVAALASRECPCSGELFSVGAGRAARMTFATCPGLAGAAEASQFVDNFDTVLGKGQELFVPANCVEQIAYSIEHATGEKVDLNEIEHDE</sequence>
<name>A0A0U5CFK7_ASPCI</name>
<dbReference type="AlphaFoldDB" id="A0A0U5CFK7"/>
<evidence type="ECO:0000313" key="5">
    <source>
        <dbReference type="EMBL" id="CEL09180.1"/>
    </source>
</evidence>
<proteinExistence type="inferred from homology"/>
<dbReference type="InterPro" id="IPR036291">
    <property type="entry name" value="NAD(P)-bd_dom_sf"/>
</dbReference>
<protein>
    <submittedName>
        <fullName evidence="5">Uncharacterized protein</fullName>
    </submittedName>
</protein>
<dbReference type="OMA" id="MGLVGMM"/>
<accession>A0A0U5CFK7</accession>
<comment type="similarity">
    <text evidence="1 4">Belongs to the short-chain dehydrogenases/reductases (SDR) family.</text>
</comment>
<dbReference type="SUPFAM" id="SSF51735">
    <property type="entry name" value="NAD(P)-binding Rossmann-fold domains"/>
    <property type="match status" value="1"/>
</dbReference>
<keyword evidence="3" id="KW-0560">Oxidoreductase</keyword>
<organism evidence="5 6">
    <name type="scientific">Aspergillus calidoustus</name>
    <dbReference type="NCBI Taxonomy" id="454130"/>
    <lineage>
        <taxon>Eukaryota</taxon>
        <taxon>Fungi</taxon>
        <taxon>Dikarya</taxon>
        <taxon>Ascomycota</taxon>
        <taxon>Pezizomycotina</taxon>
        <taxon>Eurotiomycetes</taxon>
        <taxon>Eurotiomycetidae</taxon>
        <taxon>Eurotiales</taxon>
        <taxon>Aspergillaceae</taxon>
        <taxon>Aspergillus</taxon>
        <taxon>Aspergillus subgen. Nidulantes</taxon>
    </lineage>
</organism>
<dbReference type="Proteomes" id="UP000054771">
    <property type="component" value="Unassembled WGS sequence"/>
</dbReference>
<evidence type="ECO:0000256" key="1">
    <source>
        <dbReference type="ARBA" id="ARBA00006484"/>
    </source>
</evidence>
<dbReference type="STRING" id="454130.A0A0U5CFK7"/>
<evidence type="ECO:0000256" key="3">
    <source>
        <dbReference type="ARBA" id="ARBA00023002"/>
    </source>
</evidence>
<gene>
    <name evidence="5" type="ORF">ASPCAL12320</name>
</gene>
<dbReference type="GO" id="GO:0044550">
    <property type="term" value="P:secondary metabolite biosynthetic process"/>
    <property type="evidence" value="ECO:0007669"/>
    <property type="project" value="UniProtKB-ARBA"/>
</dbReference>
<dbReference type="Pfam" id="PF00106">
    <property type="entry name" value="adh_short"/>
    <property type="match status" value="1"/>
</dbReference>
<keyword evidence="6" id="KW-1185">Reference proteome</keyword>
<reference evidence="6" key="1">
    <citation type="journal article" date="2016" name="Genome Announc.">
        <title>Draft genome sequences of fungus Aspergillus calidoustus.</title>
        <authorList>
            <person name="Horn F."/>
            <person name="Linde J."/>
            <person name="Mattern D.J."/>
            <person name="Walther G."/>
            <person name="Guthke R."/>
            <person name="Scherlach K."/>
            <person name="Martin K."/>
            <person name="Brakhage A.A."/>
            <person name="Petzke L."/>
            <person name="Valiante V."/>
        </authorList>
    </citation>
    <scope>NUCLEOTIDE SEQUENCE [LARGE SCALE GENOMIC DNA]</scope>
    <source>
        <strain evidence="6">SF006504</strain>
    </source>
</reference>
<dbReference type="InterPro" id="IPR051687">
    <property type="entry name" value="Peroxisomal_Beta-Oxidation"/>
</dbReference>
<evidence type="ECO:0000256" key="2">
    <source>
        <dbReference type="ARBA" id="ARBA00022857"/>
    </source>
</evidence>
<dbReference type="PRINTS" id="PR00080">
    <property type="entry name" value="SDRFAMILY"/>
</dbReference>
<dbReference type="InterPro" id="IPR002347">
    <property type="entry name" value="SDR_fam"/>
</dbReference>
<dbReference type="GO" id="GO:0016491">
    <property type="term" value="F:oxidoreductase activity"/>
    <property type="evidence" value="ECO:0007669"/>
    <property type="project" value="UniProtKB-KW"/>
</dbReference>
<evidence type="ECO:0000313" key="6">
    <source>
        <dbReference type="Proteomes" id="UP000054771"/>
    </source>
</evidence>
<dbReference type="OrthoDB" id="47007at2759"/>
<dbReference type="Gene3D" id="3.40.50.720">
    <property type="entry name" value="NAD(P)-binding Rossmann-like Domain"/>
    <property type="match status" value="1"/>
</dbReference>
<keyword evidence="2" id="KW-0521">NADP</keyword>
<evidence type="ECO:0000256" key="4">
    <source>
        <dbReference type="RuleBase" id="RU000363"/>
    </source>
</evidence>